<dbReference type="EMBL" id="FQVQ01000004">
    <property type="protein sequence ID" value="SHF14506.1"/>
    <property type="molecule type" value="Genomic_DNA"/>
</dbReference>
<dbReference type="STRING" id="1124188.SAMN05444377_10477"/>
<dbReference type="Proteomes" id="UP000184147">
    <property type="component" value="Unassembled WGS sequence"/>
</dbReference>
<dbReference type="AlphaFoldDB" id="A0A1M4ZAA3"/>
<evidence type="ECO:0000313" key="2">
    <source>
        <dbReference type="EMBL" id="SHF14506.1"/>
    </source>
</evidence>
<accession>A0A1M4ZAA3</accession>
<dbReference type="EMBL" id="FQVQ01000004">
    <property type="protein sequence ID" value="SHF14158.1"/>
    <property type="molecule type" value="Genomic_DNA"/>
</dbReference>
<proteinExistence type="predicted"/>
<evidence type="ECO:0000313" key="3">
    <source>
        <dbReference type="Proteomes" id="UP000184147"/>
    </source>
</evidence>
<dbReference type="OrthoDB" id="1343686at2"/>
<evidence type="ECO:0000313" key="1">
    <source>
        <dbReference type="EMBL" id="SHF14158.1"/>
    </source>
</evidence>
<sequence length="206" mass="23644">MRRTSPTSKFALFFKANWVQLLLALLFFLFVFPWIYRKAQDAISSFKQNKQDNATDELKNQIDNAIKVNSAENSTANPVTRTQKQTAVAKKYKSKRLSKAKMRELANISENIAIAFGTNAEENGSLLGVDFFGDVPKTFSAMTEDEKEAIKQLKKVPGTFGIVADYYYNVYTRSRNLKTDIKRFLTTSQIQELRDHYKKYGIRNVI</sequence>
<keyword evidence="3" id="KW-1185">Reference proteome</keyword>
<protein>
    <submittedName>
        <fullName evidence="2">Uncharacterized protein</fullName>
    </submittedName>
</protein>
<reference evidence="2 3" key="1">
    <citation type="submission" date="2016-11" db="EMBL/GenBank/DDBJ databases">
        <authorList>
            <person name="Jaros S."/>
            <person name="Januszkiewicz K."/>
            <person name="Wedrychowicz H."/>
        </authorList>
    </citation>
    <scope>NUCLEOTIDE SEQUENCE [LARGE SCALE GENOMIC DNA]</scope>
    <source>
        <strain evidence="2 3">DSM 25660</strain>
    </source>
</reference>
<name>A0A1M4ZAA3_9FLAO</name>
<organism evidence="2 3">
    <name type="scientific">Flavobacterium fontis</name>
    <dbReference type="NCBI Taxonomy" id="1124188"/>
    <lineage>
        <taxon>Bacteria</taxon>
        <taxon>Pseudomonadati</taxon>
        <taxon>Bacteroidota</taxon>
        <taxon>Flavobacteriia</taxon>
        <taxon>Flavobacteriales</taxon>
        <taxon>Flavobacteriaceae</taxon>
        <taxon>Flavobacterium</taxon>
    </lineage>
</organism>
<dbReference type="RefSeq" id="WP_073362227.1">
    <property type="nucleotide sequence ID" value="NZ_FQVQ01000004.1"/>
</dbReference>
<gene>
    <name evidence="1" type="ORF">SAMN05444377_10477</name>
    <name evidence="2" type="ORF">SAMN05444377_10489</name>
</gene>